<dbReference type="PANTHER" id="PTHR43537">
    <property type="entry name" value="TRANSCRIPTIONAL REGULATOR, GNTR FAMILY"/>
    <property type="match status" value="1"/>
</dbReference>
<sequence length="224" mass="24448">MSRTSLAETAYRELIRMILEGQLKPGDTLQEVKLCEVLGMSRTPVREAIGRIDSDGLAEQKGRFFRVRRITAEEIDEIFFLRLALEPACARNAAGRMDVARLHALEVAVRALLESGPGQDDLQWHVDQDLHLAFAGASGNAPMVRVIAELHRRTCIYDHRVVPERFAEGCAEHLALIEAVRSGDGAGAEALMTAHLTQARDAIVTHLAGADSAATDITERTAGT</sequence>
<dbReference type="SUPFAM" id="SSF46785">
    <property type="entry name" value="Winged helix' DNA-binding domain"/>
    <property type="match status" value="1"/>
</dbReference>
<dbReference type="Gene3D" id="1.10.10.10">
    <property type="entry name" value="Winged helix-like DNA-binding domain superfamily/Winged helix DNA-binding domain"/>
    <property type="match status" value="1"/>
</dbReference>
<evidence type="ECO:0000313" key="5">
    <source>
        <dbReference type="EMBL" id="GGG82590.1"/>
    </source>
</evidence>
<reference evidence="5" key="2">
    <citation type="submission" date="2020-09" db="EMBL/GenBank/DDBJ databases">
        <authorList>
            <person name="Sun Q."/>
            <person name="Zhou Y."/>
        </authorList>
    </citation>
    <scope>NUCLEOTIDE SEQUENCE</scope>
    <source>
        <strain evidence="5">CGMCC 1.15762</strain>
    </source>
</reference>
<protein>
    <submittedName>
        <fullName evidence="5">GntR family transcriptional regulator</fullName>
    </submittedName>
</protein>
<evidence type="ECO:0000256" key="2">
    <source>
        <dbReference type="ARBA" id="ARBA00023125"/>
    </source>
</evidence>
<dbReference type="Gene3D" id="1.20.120.530">
    <property type="entry name" value="GntR ligand-binding domain-like"/>
    <property type="match status" value="1"/>
</dbReference>
<dbReference type="AlphaFoldDB" id="A0A8J3EHT6"/>
<dbReference type="Pfam" id="PF00392">
    <property type="entry name" value="GntR"/>
    <property type="match status" value="1"/>
</dbReference>
<dbReference type="InterPro" id="IPR036388">
    <property type="entry name" value="WH-like_DNA-bd_sf"/>
</dbReference>
<keyword evidence="6" id="KW-1185">Reference proteome</keyword>
<dbReference type="PROSITE" id="PS50949">
    <property type="entry name" value="HTH_GNTR"/>
    <property type="match status" value="1"/>
</dbReference>
<dbReference type="InterPro" id="IPR011711">
    <property type="entry name" value="GntR_C"/>
</dbReference>
<dbReference type="PANTHER" id="PTHR43537:SF24">
    <property type="entry name" value="GLUCONATE OPERON TRANSCRIPTIONAL REPRESSOR"/>
    <property type="match status" value="1"/>
</dbReference>
<evidence type="ECO:0000313" key="6">
    <source>
        <dbReference type="Proteomes" id="UP000617145"/>
    </source>
</evidence>
<name>A0A8J3EHT6_9RHOB</name>
<dbReference type="SMART" id="SM00345">
    <property type="entry name" value="HTH_GNTR"/>
    <property type="match status" value="1"/>
</dbReference>
<keyword evidence="3" id="KW-0804">Transcription</keyword>
<dbReference type="InterPro" id="IPR000524">
    <property type="entry name" value="Tscrpt_reg_HTH_GntR"/>
</dbReference>
<dbReference type="Pfam" id="PF07729">
    <property type="entry name" value="FCD"/>
    <property type="match status" value="1"/>
</dbReference>
<dbReference type="GO" id="GO:0003677">
    <property type="term" value="F:DNA binding"/>
    <property type="evidence" value="ECO:0007669"/>
    <property type="project" value="UniProtKB-KW"/>
</dbReference>
<dbReference type="InterPro" id="IPR008920">
    <property type="entry name" value="TF_FadR/GntR_C"/>
</dbReference>
<dbReference type="SUPFAM" id="SSF48008">
    <property type="entry name" value="GntR ligand-binding domain-like"/>
    <property type="match status" value="1"/>
</dbReference>
<feature type="domain" description="HTH gntR-type" evidence="4">
    <location>
        <begin position="4"/>
        <end position="70"/>
    </location>
</feature>
<dbReference type="SMART" id="SM00895">
    <property type="entry name" value="FCD"/>
    <property type="match status" value="1"/>
</dbReference>
<accession>A0A8J3EHT6</accession>
<evidence type="ECO:0000256" key="3">
    <source>
        <dbReference type="ARBA" id="ARBA00023163"/>
    </source>
</evidence>
<reference evidence="5" key="1">
    <citation type="journal article" date="2014" name="Int. J. Syst. Evol. Microbiol.">
        <title>Complete genome sequence of Corynebacterium casei LMG S-19264T (=DSM 44701T), isolated from a smear-ripened cheese.</title>
        <authorList>
            <consortium name="US DOE Joint Genome Institute (JGI-PGF)"/>
            <person name="Walter F."/>
            <person name="Albersmeier A."/>
            <person name="Kalinowski J."/>
            <person name="Ruckert C."/>
        </authorList>
    </citation>
    <scope>NUCLEOTIDE SEQUENCE</scope>
    <source>
        <strain evidence="5">CGMCC 1.15762</strain>
    </source>
</reference>
<dbReference type="InterPro" id="IPR036390">
    <property type="entry name" value="WH_DNA-bd_sf"/>
</dbReference>
<dbReference type="Proteomes" id="UP000617145">
    <property type="component" value="Unassembled WGS sequence"/>
</dbReference>
<organism evidence="5 6">
    <name type="scientific">Salipiger pallidus</name>
    <dbReference type="NCBI Taxonomy" id="1775170"/>
    <lineage>
        <taxon>Bacteria</taxon>
        <taxon>Pseudomonadati</taxon>
        <taxon>Pseudomonadota</taxon>
        <taxon>Alphaproteobacteria</taxon>
        <taxon>Rhodobacterales</taxon>
        <taxon>Roseobacteraceae</taxon>
        <taxon>Salipiger</taxon>
    </lineage>
</organism>
<gene>
    <name evidence="5" type="ORF">GCM10011415_35440</name>
</gene>
<dbReference type="EMBL" id="BMJV01000008">
    <property type="protein sequence ID" value="GGG82590.1"/>
    <property type="molecule type" value="Genomic_DNA"/>
</dbReference>
<proteinExistence type="predicted"/>
<keyword evidence="2" id="KW-0238">DNA-binding</keyword>
<comment type="caution">
    <text evidence="5">The sequence shown here is derived from an EMBL/GenBank/DDBJ whole genome shotgun (WGS) entry which is preliminary data.</text>
</comment>
<dbReference type="GO" id="GO:0003700">
    <property type="term" value="F:DNA-binding transcription factor activity"/>
    <property type="evidence" value="ECO:0007669"/>
    <property type="project" value="InterPro"/>
</dbReference>
<evidence type="ECO:0000259" key="4">
    <source>
        <dbReference type="PROSITE" id="PS50949"/>
    </source>
</evidence>
<dbReference type="RefSeq" id="WP_188791615.1">
    <property type="nucleotide sequence ID" value="NZ_BMJV01000008.1"/>
</dbReference>
<evidence type="ECO:0000256" key="1">
    <source>
        <dbReference type="ARBA" id="ARBA00023015"/>
    </source>
</evidence>
<keyword evidence="1" id="KW-0805">Transcription regulation</keyword>